<dbReference type="Proteomes" id="UP000447833">
    <property type="component" value="Unassembled WGS sequence"/>
</dbReference>
<dbReference type="Pfam" id="PF03780">
    <property type="entry name" value="Asp23"/>
    <property type="match status" value="1"/>
</dbReference>
<dbReference type="EMBL" id="WMEY01000003">
    <property type="protein sequence ID" value="MYL63656.1"/>
    <property type="molecule type" value="Genomic_DNA"/>
</dbReference>
<name>A0A845EYS8_9BACL</name>
<sequence>MRKPLQQGSLTISENVIDFILEVAIKETEGIHSIEAPVKKTLRKMVGKGKRSSFQYENMQEDGGLALKVEVAIDFGEVIPYTCFVLQERIKNDVEKMTGLQVDEVNVVVASLHLEVDDEQV</sequence>
<protein>
    <submittedName>
        <fullName evidence="2">Asp23/Gls24 family envelope stress response protein</fullName>
    </submittedName>
</protein>
<proteinExistence type="inferred from homology"/>
<evidence type="ECO:0000313" key="2">
    <source>
        <dbReference type="EMBL" id="MYL63656.1"/>
    </source>
</evidence>
<dbReference type="InterPro" id="IPR005531">
    <property type="entry name" value="Asp23"/>
</dbReference>
<dbReference type="RefSeq" id="WP_098443262.1">
    <property type="nucleotide sequence ID" value="NZ_WMEY01000003.1"/>
</dbReference>
<dbReference type="AlphaFoldDB" id="A0A845EYS8"/>
<dbReference type="PANTHER" id="PTHR34297">
    <property type="entry name" value="HYPOTHETICAL CYTOSOLIC PROTEIN-RELATED"/>
    <property type="match status" value="1"/>
</dbReference>
<reference evidence="2 3" key="1">
    <citation type="submission" date="2019-11" db="EMBL/GenBank/DDBJ databases">
        <title>Genome sequences of 17 halophilic strains isolated from different environments.</title>
        <authorList>
            <person name="Furrow R.E."/>
        </authorList>
    </citation>
    <scope>NUCLEOTIDE SEQUENCE [LARGE SCALE GENOMIC DNA]</scope>
    <source>
        <strain evidence="2 3">22506_14_FS</strain>
    </source>
</reference>
<organism evidence="2 3">
    <name type="scientific">Guptibacillus hwajinpoensis</name>
    <dbReference type="NCBI Taxonomy" id="208199"/>
    <lineage>
        <taxon>Bacteria</taxon>
        <taxon>Bacillati</taxon>
        <taxon>Bacillota</taxon>
        <taxon>Bacilli</taxon>
        <taxon>Bacillales</taxon>
        <taxon>Guptibacillaceae</taxon>
        <taxon>Guptibacillus</taxon>
    </lineage>
</organism>
<gene>
    <name evidence="2" type="ORF">GLW07_09860</name>
</gene>
<comment type="caution">
    <text evidence="2">The sequence shown here is derived from an EMBL/GenBank/DDBJ whole genome shotgun (WGS) entry which is preliminary data.</text>
</comment>
<evidence type="ECO:0000256" key="1">
    <source>
        <dbReference type="ARBA" id="ARBA00005721"/>
    </source>
</evidence>
<accession>A0A845EYS8</accession>
<comment type="similarity">
    <text evidence="1">Belongs to the asp23 family.</text>
</comment>
<dbReference type="PANTHER" id="PTHR34297:SF1">
    <property type="entry name" value="ASP23_GLS24 FAMILY ENVELOPE STRESS RESPONSE PROTEIN"/>
    <property type="match status" value="1"/>
</dbReference>
<evidence type="ECO:0000313" key="3">
    <source>
        <dbReference type="Proteomes" id="UP000447833"/>
    </source>
</evidence>